<keyword evidence="1" id="KW-0732">Signal</keyword>
<sequence length="92" mass="9157">MLASLLAALLLALAFSFSSQALIIDILFSVATRVRNASLSCEPPVAAGFSAFSTTTRALDSSGAGTAAFSSVMPFAGSDAADASAFSVSSAM</sequence>
<organism evidence="2">
    <name type="scientific">Arundo donax</name>
    <name type="common">Giant reed</name>
    <name type="synonym">Donax arundinaceus</name>
    <dbReference type="NCBI Taxonomy" id="35708"/>
    <lineage>
        <taxon>Eukaryota</taxon>
        <taxon>Viridiplantae</taxon>
        <taxon>Streptophyta</taxon>
        <taxon>Embryophyta</taxon>
        <taxon>Tracheophyta</taxon>
        <taxon>Spermatophyta</taxon>
        <taxon>Magnoliopsida</taxon>
        <taxon>Liliopsida</taxon>
        <taxon>Poales</taxon>
        <taxon>Poaceae</taxon>
        <taxon>PACMAD clade</taxon>
        <taxon>Arundinoideae</taxon>
        <taxon>Arundineae</taxon>
        <taxon>Arundo</taxon>
    </lineage>
</organism>
<dbReference type="EMBL" id="GBRH01160588">
    <property type="protein sequence ID" value="JAE37308.1"/>
    <property type="molecule type" value="Transcribed_RNA"/>
</dbReference>
<name>A0A0A9HWM4_ARUDO</name>
<reference evidence="2" key="1">
    <citation type="submission" date="2014-09" db="EMBL/GenBank/DDBJ databases">
        <authorList>
            <person name="Magalhaes I.L.F."/>
            <person name="Oliveira U."/>
            <person name="Santos F.R."/>
            <person name="Vidigal T.H.D.A."/>
            <person name="Brescovit A.D."/>
            <person name="Santos A.J."/>
        </authorList>
    </citation>
    <scope>NUCLEOTIDE SEQUENCE</scope>
    <source>
        <tissue evidence="2">Shoot tissue taken approximately 20 cm above the soil surface</tissue>
    </source>
</reference>
<reference evidence="2" key="2">
    <citation type="journal article" date="2015" name="Data Brief">
        <title>Shoot transcriptome of the giant reed, Arundo donax.</title>
        <authorList>
            <person name="Barrero R.A."/>
            <person name="Guerrero F.D."/>
            <person name="Moolhuijzen P."/>
            <person name="Goolsby J.A."/>
            <person name="Tidwell J."/>
            <person name="Bellgard S.E."/>
            <person name="Bellgard M.I."/>
        </authorList>
    </citation>
    <scope>NUCLEOTIDE SEQUENCE</scope>
    <source>
        <tissue evidence="2">Shoot tissue taken approximately 20 cm above the soil surface</tissue>
    </source>
</reference>
<proteinExistence type="predicted"/>
<evidence type="ECO:0000256" key="1">
    <source>
        <dbReference type="SAM" id="SignalP"/>
    </source>
</evidence>
<feature type="chain" id="PRO_5002063181" description="Secreted protein" evidence="1">
    <location>
        <begin position="22"/>
        <end position="92"/>
    </location>
</feature>
<feature type="signal peptide" evidence="1">
    <location>
        <begin position="1"/>
        <end position="21"/>
    </location>
</feature>
<dbReference type="AlphaFoldDB" id="A0A0A9HWM4"/>
<evidence type="ECO:0008006" key="3">
    <source>
        <dbReference type="Google" id="ProtNLM"/>
    </source>
</evidence>
<accession>A0A0A9HWM4</accession>
<protein>
    <recommendedName>
        <fullName evidence="3">Secreted protein</fullName>
    </recommendedName>
</protein>
<evidence type="ECO:0000313" key="2">
    <source>
        <dbReference type="EMBL" id="JAE37308.1"/>
    </source>
</evidence>